<evidence type="ECO:0000256" key="1">
    <source>
        <dbReference type="SAM" id="Phobius"/>
    </source>
</evidence>
<proteinExistence type="predicted"/>
<dbReference type="RefSeq" id="WP_242688171.1">
    <property type="nucleotide sequence ID" value="NZ_CAWPIE010000042.1"/>
</dbReference>
<evidence type="ECO:0000313" key="4">
    <source>
        <dbReference type="Proteomes" id="UP000547931"/>
    </source>
</evidence>
<feature type="transmembrane region" description="Helical" evidence="1">
    <location>
        <begin position="13"/>
        <end position="32"/>
    </location>
</feature>
<keyword evidence="4" id="KW-1185">Reference proteome</keyword>
<feature type="transmembrane region" description="Helical" evidence="1">
    <location>
        <begin position="198"/>
        <end position="219"/>
    </location>
</feature>
<accession>A0A7X5QQ96</accession>
<organism evidence="3 4">
    <name type="scientific">Photorhabdus stackebrandtii</name>
    <dbReference type="NCBI Taxonomy" id="1123042"/>
    <lineage>
        <taxon>Bacteria</taxon>
        <taxon>Pseudomonadati</taxon>
        <taxon>Pseudomonadota</taxon>
        <taxon>Gammaproteobacteria</taxon>
        <taxon>Enterobacterales</taxon>
        <taxon>Morganellaceae</taxon>
        <taxon>Photorhabdus</taxon>
    </lineage>
</organism>
<evidence type="ECO:0000259" key="2">
    <source>
        <dbReference type="Pfam" id="PF01478"/>
    </source>
</evidence>
<keyword evidence="1" id="KW-0472">Membrane</keyword>
<feature type="domain" description="Prepilin type IV endopeptidase peptidase" evidence="2">
    <location>
        <begin position="78"/>
        <end position="165"/>
    </location>
</feature>
<dbReference type="GO" id="GO:0004190">
    <property type="term" value="F:aspartic-type endopeptidase activity"/>
    <property type="evidence" value="ECO:0007669"/>
    <property type="project" value="InterPro"/>
</dbReference>
<keyword evidence="1" id="KW-1133">Transmembrane helix</keyword>
<evidence type="ECO:0000313" key="3">
    <source>
        <dbReference type="EMBL" id="NHB98576.1"/>
    </source>
</evidence>
<sequence>MQTLIAVSFPTEYTPLVMVTLFVIGCVLLRPVSKFLHEYGMSMCSGHPVPRMAICLYMVSGTLMLLSPAPLMERIAALLLLSFLLQLSVMDVLSGWLPRQFTLACLVSGVLVSISLQSVSITLFATVLMLAGMGVLRKLMNWHSQCEALGMGDVWLIGALCAWLTGLPALIGCMIGLSGFVLWHLAQLPHRSSKGGPLGPWLSLGSVVMLLERLFLPVWQTVFWTVWNPC</sequence>
<dbReference type="Gene3D" id="1.20.120.1220">
    <property type="match status" value="1"/>
</dbReference>
<dbReference type="InterPro" id="IPR000045">
    <property type="entry name" value="Prepilin_IV_endopep_pep"/>
</dbReference>
<keyword evidence="1" id="KW-0812">Transmembrane</keyword>
<dbReference type="Proteomes" id="UP000547931">
    <property type="component" value="Unassembled WGS sequence"/>
</dbReference>
<feature type="transmembrane region" description="Helical" evidence="1">
    <location>
        <begin position="75"/>
        <end position="94"/>
    </location>
</feature>
<feature type="transmembrane region" description="Helical" evidence="1">
    <location>
        <begin position="52"/>
        <end position="69"/>
    </location>
</feature>
<dbReference type="EMBL" id="PUJV01000042">
    <property type="protein sequence ID" value="NHB98576.1"/>
    <property type="molecule type" value="Genomic_DNA"/>
</dbReference>
<dbReference type="AlphaFoldDB" id="A0A7X5QQ96"/>
<dbReference type="Pfam" id="PF01478">
    <property type="entry name" value="Peptidase_A24"/>
    <property type="match status" value="1"/>
</dbReference>
<feature type="transmembrane region" description="Helical" evidence="1">
    <location>
        <begin position="101"/>
        <end position="134"/>
    </location>
</feature>
<gene>
    <name evidence="3" type="ORF">C5470_20385</name>
</gene>
<name>A0A7X5QQ96_9GAMM</name>
<dbReference type="GO" id="GO:0016020">
    <property type="term" value="C:membrane"/>
    <property type="evidence" value="ECO:0007669"/>
    <property type="project" value="InterPro"/>
</dbReference>
<feature type="transmembrane region" description="Helical" evidence="1">
    <location>
        <begin position="154"/>
        <end position="186"/>
    </location>
</feature>
<comment type="caution">
    <text evidence="3">The sequence shown here is derived from an EMBL/GenBank/DDBJ whole genome shotgun (WGS) entry which is preliminary data.</text>
</comment>
<protein>
    <submittedName>
        <fullName evidence="3">Prepilin peptidase</fullName>
    </submittedName>
</protein>
<reference evidence="3 4" key="1">
    <citation type="submission" date="2018-02" db="EMBL/GenBank/DDBJ databases">
        <authorList>
            <person name="Machado R.A."/>
        </authorList>
    </citation>
    <scope>NUCLEOTIDE SEQUENCE [LARGE SCALE GENOMIC DNA]</scope>
    <source>
        <strain evidence="3 4">DSM 23271</strain>
    </source>
</reference>